<evidence type="ECO:0000313" key="2">
    <source>
        <dbReference type="Proteomes" id="UP001213907"/>
    </source>
</evidence>
<keyword evidence="2" id="KW-1185">Reference proteome</keyword>
<name>A0ABY8BT13_AFICR</name>
<reference evidence="1 2" key="1">
    <citation type="submission" date="2022-11" db="EMBL/GenBank/DDBJ databases">
        <authorList>
            <person name="Siebert D."/>
            <person name="Busche T."/>
            <person name="Saydam E."/>
            <person name="Kalinowski J."/>
            <person name="Ruckert C."/>
            <person name="Blombach B."/>
        </authorList>
    </citation>
    <scope>NUCLEOTIDE SEQUENCE [LARGE SCALE GENOMIC DNA]</scope>
    <source>
        <strain evidence="1 2">DSM 1083</strain>
    </source>
</reference>
<dbReference type="RefSeq" id="WP_275247038.1">
    <property type="nucleotide sequence ID" value="NZ_BAABDX010000001.1"/>
</dbReference>
<evidence type="ECO:0000313" key="1">
    <source>
        <dbReference type="EMBL" id="WEF51437.1"/>
    </source>
</evidence>
<proteinExistence type="predicted"/>
<gene>
    <name evidence="1" type="ORF">AFIC_003026</name>
</gene>
<accession>A0ABY8BT13</accession>
<protein>
    <submittedName>
        <fullName evidence="1">Uncharacterized protein</fullName>
    </submittedName>
</protein>
<dbReference type="EMBL" id="CP113162">
    <property type="protein sequence ID" value="WEF51437.1"/>
    <property type="molecule type" value="Genomic_DNA"/>
</dbReference>
<sequence>MLDKSAYYHGAAVIPILEDVRCQSIRKLGSLGYVLNDDSFLLIKYTTKERSPWRFTFDQEDVERSIGMAAKYRRLVFGLVCGSDGVCGIDWDQGCDLLGSKPGWIAASRKHNHSYTVWGGGGELKRKVSLGKWPALAFGVEAAESENAA</sequence>
<dbReference type="Proteomes" id="UP001213907">
    <property type="component" value="Chromosome"/>
</dbReference>
<organism evidence="1 2">
    <name type="scientific">Afipia carboxydohydrogena</name>
    <name type="common">Pseudomonas carboxydohydrogena</name>
    <dbReference type="NCBI Taxonomy" id="290"/>
    <lineage>
        <taxon>Bacteria</taxon>
        <taxon>Pseudomonadati</taxon>
        <taxon>Pseudomonadota</taxon>
        <taxon>Alphaproteobacteria</taxon>
        <taxon>Hyphomicrobiales</taxon>
        <taxon>Nitrobacteraceae</taxon>
        <taxon>Afipia</taxon>
    </lineage>
</organism>